<dbReference type="EMBL" id="BAAAQQ010000013">
    <property type="protein sequence ID" value="GAA2131209.1"/>
    <property type="molecule type" value="Genomic_DNA"/>
</dbReference>
<comment type="caution">
    <text evidence="2">The sequence shown here is derived from an EMBL/GenBank/DDBJ whole genome shotgun (WGS) entry which is preliminary data.</text>
</comment>
<evidence type="ECO:0000256" key="1">
    <source>
        <dbReference type="SAM" id="Phobius"/>
    </source>
</evidence>
<dbReference type="RefSeq" id="WP_344305059.1">
    <property type="nucleotide sequence ID" value="NZ_BAAAQQ010000013.1"/>
</dbReference>
<proteinExistence type="predicted"/>
<evidence type="ECO:0000313" key="2">
    <source>
        <dbReference type="EMBL" id="GAA2131209.1"/>
    </source>
</evidence>
<evidence type="ECO:0008006" key="4">
    <source>
        <dbReference type="Google" id="ProtNLM"/>
    </source>
</evidence>
<protein>
    <recommendedName>
        <fullName evidence="4">GDT1 family protein</fullName>
    </recommendedName>
</protein>
<dbReference type="Proteomes" id="UP001500575">
    <property type="component" value="Unassembled WGS sequence"/>
</dbReference>
<evidence type="ECO:0000313" key="3">
    <source>
        <dbReference type="Proteomes" id="UP001500575"/>
    </source>
</evidence>
<keyword evidence="3" id="KW-1185">Reference proteome</keyword>
<organism evidence="2 3">
    <name type="scientific">Nocardioides bigeumensis</name>
    <dbReference type="NCBI Taxonomy" id="433657"/>
    <lineage>
        <taxon>Bacteria</taxon>
        <taxon>Bacillati</taxon>
        <taxon>Actinomycetota</taxon>
        <taxon>Actinomycetes</taxon>
        <taxon>Propionibacteriales</taxon>
        <taxon>Nocardioidaceae</taxon>
        <taxon>Nocardioides</taxon>
    </lineage>
</organism>
<name>A0ABP5KED5_9ACTN</name>
<feature type="transmembrane region" description="Helical" evidence="1">
    <location>
        <begin position="33"/>
        <end position="52"/>
    </location>
</feature>
<accession>A0ABP5KED5</accession>
<gene>
    <name evidence="2" type="ORF">GCM10009843_34510</name>
</gene>
<keyword evidence="1" id="KW-1133">Transmembrane helix</keyword>
<keyword evidence="1" id="KW-0812">Transmembrane</keyword>
<reference evidence="3" key="1">
    <citation type="journal article" date="2019" name="Int. J. Syst. Evol. Microbiol.">
        <title>The Global Catalogue of Microorganisms (GCM) 10K type strain sequencing project: providing services to taxonomists for standard genome sequencing and annotation.</title>
        <authorList>
            <consortium name="The Broad Institute Genomics Platform"/>
            <consortium name="The Broad Institute Genome Sequencing Center for Infectious Disease"/>
            <person name="Wu L."/>
            <person name="Ma J."/>
        </authorList>
    </citation>
    <scope>NUCLEOTIDE SEQUENCE [LARGE SCALE GENOMIC DNA]</scope>
    <source>
        <strain evidence="3">JCM 16021</strain>
    </source>
</reference>
<keyword evidence="1" id="KW-0472">Membrane</keyword>
<sequence>MVAALVAAAAWQLTLAIGGAALGRFVTGLRGRPLTGVVLALVVAGLAFHRMLA</sequence>